<proteinExistence type="predicted"/>
<feature type="region of interest" description="Disordered" evidence="1">
    <location>
        <begin position="350"/>
        <end position="371"/>
    </location>
</feature>
<evidence type="ECO:0000313" key="2">
    <source>
        <dbReference type="EMBL" id="EDO47905.1"/>
    </source>
</evidence>
<dbReference type="eggNOG" id="ENOG502QZFJ">
    <property type="taxonomic scope" value="Eukaryota"/>
</dbReference>
<evidence type="ECO:0000313" key="3">
    <source>
        <dbReference type="Proteomes" id="UP000001593"/>
    </source>
</evidence>
<protein>
    <submittedName>
        <fullName evidence="2">Uncharacterized protein</fullName>
    </submittedName>
</protein>
<keyword evidence="3" id="KW-1185">Reference proteome</keyword>
<name>A7RKF9_NEMVE</name>
<dbReference type="PANTHER" id="PTHR17609">
    <property type="entry name" value="HMG DOMAIN-CONTAINING PROTEIN 3"/>
    <property type="match status" value="1"/>
</dbReference>
<organism evidence="2 3">
    <name type="scientific">Nematostella vectensis</name>
    <name type="common">Starlet sea anemone</name>
    <dbReference type="NCBI Taxonomy" id="45351"/>
    <lineage>
        <taxon>Eukaryota</taxon>
        <taxon>Metazoa</taxon>
        <taxon>Cnidaria</taxon>
        <taxon>Anthozoa</taxon>
        <taxon>Hexacorallia</taxon>
        <taxon>Actiniaria</taxon>
        <taxon>Edwardsiidae</taxon>
        <taxon>Nematostella</taxon>
    </lineage>
</organism>
<dbReference type="AlphaFoldDB" id="A7RKF9"/>
<accession>A7RKF9</accession>
<dbReference type="HOGENOM" id="CLU_746616_0_0_1"/>
<dbReference type="Proteomes" id="UP000001593">
    <property type="component" value="Unassembled WGS sequence"/>
</dbReference>
<dbReference type="InterPro" id="IPR039598">
    <property type="entry name" value="HMGXB3"/>
</dbReference>
<evidence type="ECO:0000256" key="1">
    <source>
        <dbReference type="SAM" id="MobiDB-lite"/>
    </source>
</evidence>
<gene>
    <name evidence="2" type="ORF">NEMVEDRAFT_v1g198409</name>
</gene>
<dbReference type="EMBL" id="DS469516">
    <property type="protein sequence ID" value="EDO47905.1"/>
    <property type="molecule type" value="Genomic_DNA"/>
</dbReference>
<sequence>MVSLDILFLIREHVKQGVAPLQAAEAIMSMTLVKNPTASAKMTIEKRRYIEQHLYRGYWAYECLTVRNADDAICGLCGVAPKVEFAESCPKDCISLSGIKIKWPESPPFSEDSVDVDGFWAEMENKTLEQVAFATVDMITSFDGARVAPYIPPSQRADKVINTESLKALLQSYLEVGCQFLSAGKSSCHTFTGGASSSGGRLTKTCPHQVEIRMEVLEWRKRARQGEVSVDDCRDKILGLLSRFRDVQQQQDKLIEKERFRLDAFRNSINEDTTSRIKSRLNFFCKLNRQHEALLELVRQDVQDCKNICRQYNDTQSNSYSRTASARVLRPGSSVPLDLHMITAVLVASEHQERPGEKTSLRVRREETATS</sequence>
<reference evidence="2 3" key="1">
    <citation type="journal article" date="2007" name="Science">
        <title>Sea anemone genome reveals ancestral eumetazoan gene repertoire and genomic organization.</title>
        <authorList>
            <person name="Putnam N.H."/>
            <person name="Srivastava M."/>
            <person name="Hellsten U."/>
            <person name="Dirks B."/>
            <person name="Chapman J."/>
            <person name="Salamov A."/>
            <person name="Terry A."/>
            <person name="Shapiro H."/>
            <person name="Lindquist E."/>
            <person name="Kapitonov V.V."/>
            <person name="Jurka J."/>
            <person name="Genikhovich G."/>
            <person name="Grigoriev I.V."/>
            <person name="Lucas S.M."/>
            <person name="Steele R.E."/>
            <person name="Finnerty J.R."/>
            <person name="Technau U."/>
            <person name="Martindale M.Q."/>
            <person name="Rokhsar D.S."/>
        </authorList>
    </citation>
    <scope>NUCLEOTIDE SEQUENCE [LARGE SCALE GENOMIC DNA]</scope>
    <source>
        <strain evidence="3">CH2 X CH6</strain>
    </source>
</reference>
<dbReference type="PANTHER" id="PTHR17609:SF4">
    <property type="match status" value="1"/>
</dbReference>
<dbReference type="InParanoid" id="A7RKF9"/>